<proteinExistence type="predicted"/>
<feature type="compositionally biased region" description="Polar residues" evidence="2">
    <location>
        <begin position="21"/>
        <end position="40"/>
    </location>
</feature>
<feature type="domain" description="DUF4440" evidence="4">
    <location>
        <begin position="77"/>
        <end position="180"/>
    </location>
</feature>
<dbReference type="Gene3D" id="3.10.450.50">
    <property type="match status" value="1"/>
</dbReference>
<dbReference type="InterPro" id="IPR012640">
    <property type="entry name" value="Membr_lipoprot_lipid_attach_CS"/>
</dbReference>
<evidence type="ECO:0000256" key="1">
    <source>
        <dbReference type="ARBA" id="ARBA00022729"/>
    </source>
</evidence>
<name>A0ABU0GUJ3_9BACL</name>
<evidence type="ECO:0000313" key="5">
    <source>
        <dbReference type="EMBL" id="MDQ0429017.1"/>
    </source>
</evidence>
<dbReference type="Proteomes" id="UP001241988">
    <property type="component" value="Unassembled WGS sequence"/>
</dbReference>
<keyword evidence="6" id="KW-1185">Reference proteome</keyword>
<evidence type="ECO:0000256" key="3">
    <source>
        <dbReference type="SAM" id="SignalP"/>
    </source>
</evidence>
<organism evidence="5 6">
    <name type="scientific">Planomicrobium stackebrandtii</name>
    <dbReference type="NCBI Taxonomy" id="253160"/>
    <lineage>
        <taxon>Bacteria</taxon>
        <taxon>Bacillati</taxon>
        <taxon>Bacillota</taxon>
        <taxon>Bacilli</taxon>
        <taxon>Bacillales</taxon>
        <taxon>Caryophanaceae</taxon>
        <taxon>Planomicrobium</taxon>
    </lineage>
</organism>
<gene>
    <name evidence="5" type="ORF">QOZ98_001844</name>
</gene>
<evidence type="ECO:0000259" key="4">
    <source>
        <dbReference type="Pfam" id="PF14534"/>
    </source>
</evidence>
<feature type="region of interest" description="Disordered" evidence="2">
    <location>
        <begin position="21"/>
        <end position="41"/>
    </location>
</feature>
<feature type="signal peptide" evidence="3">
    <location>
        <begin position="1"/>
        <end position="20"/>
    </location>
</feature>
<dbReference type="InterPro" id="IPR032710">
    <property type="entry name" value="NTF2-like_dom_sf"/>
</dbReference>
<dbReference type="Pfam" id="PF14534">
    <property type="entry name" value="DUF4440"/>
    <property type="match status" value="1"/>
</dbReference>
<dbReference type="EMBL" id="JAUSWB010000004">
    <property type="protein sequence ID" value="MDQ0429017.1"/>
    <property type="molecule type" value="Genomic_DNA"/>
</dbReference>
<dbReference type="InterPro" id="IPR027843">
    <property type="entry name" value="DUF4440"/>
</dbReference>
<sequence length="188" mass="20720">MKKLIIAAGLILALAACSNSEEPSVNGNTVEDGNSANENNAVDHGIDEEQEESAGFTVDDEGNVIEADVPEGKASELLAAYDEYIAAFNSEDIDRYMKTIAQEPDGFDREEDQAALSEAFEAYDTQYETTDETIVKYEEERAEVFATLSVNMKDANSDDAVEQEGRQVVVFKKEDDEWKVTSVHFIGN</sequence>
<evidence type="ECO:0000313" key="6">
    <source>
        <dbReference type="Proteomes" id="UP001241988"/>
    </source>
</evidence>
<keyword evidence="1 3" id="KW-0732">Signal</keyword>
<feature type="chain" id="PRO_5045136179" evidence="3">
    <location>
        <begin position="21"/>
        <end position="188"/>
    </location>
</feature>
<comment type="caution">
    <text evidence="5">The sequence shown here is derived from an EMBL/GenBank/DDBJ whole genome shotgun (WGS) entry which is preliminary data.</text>
</comment>
<reference evidence="5 6" key="1">
    <citation type="submission" date="2023-07" db="EMBL/GenBank/DDBJ databases">
        <title>Genomic Encyclopedia of Type Strains, Phase IV (KMG-IV): sequencing the most valuable type-strain genomes for metagenomic binning, comparative biology and taxonomic classification.</title>
        <authorList>
            <person name="Goeker M."/>
        </authorList>
    </citation>
    <scope>NUCLEOTIDE SEQUENCE [LARGE SCALE GENOMIC DNA]</scope>
    <source>
        <strain evidence="5 6">DSM 16419</strain>
    </source>
</reference>
<dbReference type="PROSITE" id="PS51257">
    <property type="entry name" value="PROKAR_LIPOPROTEIN"/>
    <property type="match status" value="1"/>
</dbReference>
<dbReference type="RefSeq" id="WP_308787158.1">
    <property type="nucleotide sequence ID" value="NZ_JAUSWB010000004.1"/>
</dbReference>
<accession>A0ABU0GUJ3</accession>
<protein>
    <submittedName>
        <fullName evidence="5">Ketosteroid isomerase-like protein</fullName>
    </submittedName>
</protein>
<dbReference type="Pfam" id="PF08139">
    <property type="entry name" value="LPAM_1"/>
    <property type="match status" value="1"/>
</dbReference>
<dbReference type="SUPFAM" id="SSF54427">
    <property type="entry name" value="NTF2-like"/>
    <property type="match status" value="1"/>
</dbReference>
<evidence type="ECO:0000256" key="2">
    <source>
        <dbReference type="SAM" id="MobiDB-lite"/>
    </source>
</evidence>